<dbReference type="SMART" id="SM00112">
    <property type="entry name" value="CA"/>
    <property type="match status" value="4"/>
</dbReference>
<evidence type="ECO:0000256" key="8">
    <source>
        <dbReference type="ARBA" id="ARBA00023180"/>
    </source>
</evidence>
<evidence type="ECO:0000256" key="3">
    <source>
        <dbReference type="ARBA" id="ARBA00022737"/>
    </source>
</evidence>
<dbReference type="PRINTS" id="PR00205">
    <property type="entry name" value="CADHERIN"/>
</dbReference>
<dbReference type="CDD" id="cd11304">
    <property type="entry name" value="Cadherin_repeat"/>
    <property type="match status" value="4"/>
</dbReference>
<feature type="domain" description="Cadherin" evidence="12">
    <location>
        <begin position="243"/>
        <end position="347"/>
    </location>
</feature>
<protein>
    <recommendedName>
        <fullName evidence="12">Cadherin domain-containing protein</fullName>
    </recommendedName>
</protein>
<dbReference type="EMBL" id="WHWB01033997">
    <property type="protein sequence ID" value="KAJ7415071.1"/>
    <property type="molecule type" value="Genomic_DNA"/>
</dbReference>
<dbReference type="InterPro" id="IPR013164">
    <property type="entry name" value="Cadherin_N"/>
</dbReference>
<keyword evidence="8" id="KW-0325">Glycoprotein</keyword>
<keyword evidence="2" id="KW-0812">Transmembrane</keyword>
<evidence type="ECO:0000256" key="11">
    <source>
        <dbReference type="SAM" id="SignalP"/>
    </source>
</evidence>
<organism evidence="13 14">
    <name type="scientific">Willisornis vidua</name>
    <name type="common">Xingu scale-backed antbird</name>
    <dbReference type="NCBI Taxonomy" id="1566151"/>
    <lineage>
        <taxon>Eukaryota</taxon>
        <taxon>Metazoa</taxon>
        <taxon>Chordata</taxon>
        <taxon>Craniata</taxon>
        <taxon>Vertebrata</taxon>
        <taxon>Euteleostomi</taxon>
        <taxon>Archelosauria</taxon>
        <taxon>Archosauria</taxon>
        <taxon>Dinosauria</taxon>
        <taxon>Saurischia</taxon>
        <taxon>Theropoda</taxon>
        <taxon>Coelurosauria</taxon>
        <taxon>Aves</taxon>
        <taxon>Neognathae</taxon>
        <taxon>Neoaves</taxon>
        <taxon>Telluraves</taxon>
        <taxon>Australaves</taxon>
        <taxon>Passeriformes</taxon>
        <taxon>Thamnophilidae</taxon>
        <taxon>Willisornis</taxon>
    </lineage>
</organism>
<evidence type="ECO:0000256" key="4">
    <source>
        <dbReference type="ARBA" id="ARBA00022837"/>
    </source>
</evidence>
<dbReference type="Gene3D" id="2.60.40.60">
    <property type="entry name" value="Cadherins"/>
    <property type="match status" value="5"/>
</dbReference>
<evidence type="ECO:0000259" key="12">
    <source>
        <dbReference type="PROSITE" id="PS50268"/>
    </source>
</evidence>
<feature type="signal peptide" evidence="11">
    <location>
        <begin position="1"/>
        <end position="29"/>
    </location>
</feature>
<evidence type="ECO:0000256" key="5">
    <source>
        <dbReference type="ARBA" id="ARBA00022889"/>
    </source>
</evidence>
<feature type="domain" description="Cadherin" evidence="12">
    <location>
        <begin position="134"/>
        <end position="242"/>
    </location>
</feature>
<dbReference type="PROSITE" id="PS00232">
    <property type="entry name" value="CADHERIN_1"/>
    <property type="match status" value="2"/>
</dbReference>
<feature type="region of interest" description="Disordered" evidence="10">
    <location>
        <begin position="150"/>
        <end position="169"/>
    </location>
</feature>
<dbReference type="PANTHER" id="PTHR24028">
    <property type="entry name" value="CADHERIN-87A"/>
    <property type="match status" value="1"/>
</dbReference>
<evidence type="ECO:0000313" key="13">
    <source>
        <dbReference type="EMBL" id="KAJ7415071.1"/>
    </source>
</evidence>
<keyword evidence="4 9" id="KW-0106">Calcium</keyword>
<evidence type="ECO:0000256" key="10">
    <source>
        <dbReference type="SAM" id="MobiDB-lite"/>
    </source>
</evidence>
<keyword evidence="11" id="KW-0732">Signal</keyword>
<dbReference type="PROSITE" id="PS50268">
    <property type="entry name" value="CADHERIN_2"/>
    <property type="match status" value="4"/>
</dbReference>
<keyword evidence="7" id="KW-0472">Membrane</keyword>
<dbReference type="InterPro" id="IPR020894">
    <property type="entry name" value="Cadherin_CS"/>
</dbReference>
<evidence type="ECO:0000256" key="6">
    <source>
        <dbReference type="ARBA" id="ARBA00022989"/>
    </source>
</evidence>
<keyword evidence="14" id="KW-1185">Reference proteome</keyword>
<evidence type="ECO:0000256" key="9">
    <source>
        <dbReference type="PROSITE-ProRule" id="PRU00043"/>
    </source>
</evidence>
<feature type="domain" description="Cadherin" evidence="12">
    <location>
        <begin position="74"/>
        <end position="133"/>
    </location>
</feature>
<feature type="chain" id="PRO_5046264439" description="Cadherin domain-containing protein" evidence="11">
    <location>
        <begin position="30"/>
        <end position="595"/>
    </location>
</feature>
<dbReference type="Proteomes" id="UP001145742">
    <property type="component" value="Unassembled WGS sequence"/>
</dbReference>
<proteinExistence type="predicted"/>
<accession>A0ABQ9D533</accession>
<keyword evidence="6" id="KW-1133">Transmembrane helix</keyword>
<gene>
    <name evidence="13" type="ORF">WISP_79817</name>
</gene>
<evidence type="ECO:0000256" key="7">
    <source>
        <dbReference type="ARBA" id="ARBA00023136"/>
    </source>
</evidence>
<dbReference type="SUPFAM" id="SSF49313">
    <property type="entry name" value="Cadherin-like"/>
    <property type="match status" value="4"/>
</dbReference>
<name>A0ABQ9D533_9PASS</name>
<dbReference type="Pfam" id="PF08266">
    <property type="entry name" value="Cadherin_2"/>
    <property type="match status" value="1"/>
</dbReference>
<keyword evidence="5" id="KW-0130">Cell adhesion</keyword>
<dbReference type="InterPro" id="IPR015919">
    <property type="entry name" value="Cadherin-like_sf"/>
</dbReference>
<feature type="domain" description="Cadherin" evidence="12">
    <location>
        <begin position="348"/>
        <end position="452"/>
    </location>
</feature>
<keyword evidence="3" id="KW-0677">Repeat</keyword>
<dbReference type="InterPro" id="IPR050174">
    <property type="entry name" value="Protocadherin/Cadherin-CA"/>
</dbReference>
<evidence type="ECO:0000256" key="1">
    <source>
        <dbReference type="ARBA" id="ARBA00004167"/>
    </source>
</evidence>
<dbReference type="Pfam" id="PF00028">
    <property type="entry name" value="Cadherin"/>
    <property type="match status" value="3"/>
</dbReference>
<evidence type="ECO:0000313" key="14">
    <source>
        <dbReference type="Proteomes" id="UP001145742"/>
    </source>
</evidence>
<evidence type="ECO:0000256" key="2">
    <source>
        <dbReference type="ARBA" id="ARBA00022692"/>
    </source>
</evidence>
<dbReference type="InterPro" id="IPR002126">
    <property type="entry name" value="Cadherin-like_dom"/>
</dbReference>
<comment type="subcellular location">
    <subcellularLocation>
        <location evidence="1">Membrane</location>
        <topology evidence="1">Single-pass membrane protein</topology>
    </subcellularLocation>
</comment>
<reference evidence="13" key="1">
    <citation type="submission" date="2019-10" db="EMBL/GenBank/DDBJ databases">
        <authorList>
            <person name="Soares A.E.R."/>
            <person name="Aleixo A."/>
            <person name="Schneider P."/>
            <person name="Miyaki C.Y."/>
            <person name="Schneider M.P."/>
            <person name="Mello C."/>
            <person name="Vasconcelos A.T.R."/>
        </authorList>
    </citation>
    <scope>NUCLEOTIDE SEQUENCE</scope>
    <source>
        <tissue evidence="13">Muscle</tissue>
    </source>
</reference>
<comment type="caution">
    <text evidence="13">The sequence shown here is derived from an EMBL/GenBank/DDBJ whole genome shotgun (WGS) entry which is preliminary data.</text>
</comment>
<dbReference type="PANTHER" id="PTHR24028:SF234">
    <property type="entry name" value="PROTOCADHERIN GAMMA-A3"/>
    <property type="match status" value="1"/>
</dbReference>
<sequence>MCAAGRCWDRRQRVLLWGVLLAAWEVAWGQLRYSVPEEMPKGSFVGDVAKDLGLQLPALRDRGVRILDKGKTKYFSLHGKTGHLVTAERIDREQLCRSLQQCVLRCELIVEIEMKVYGIEVEITDINDNAPTFKDIELEQRISEMTAPGARFPLPRAHDPDSGRNSLQSYELSGDEHFSLAVQEGSGGDQRPELVLVKALDREKEAFHELVLRASDGGDPARTGTARIHVTVLDANDNTPMFSQEEYTVSVSEDVPVGSTLVTVTATDVDEGLNGQVKYSFHKISERESELFHLDSETGEITVKNDLDFEEISCHELEVQARDGGDLSDTTKVAITLTDVNDNEPELTVSSAMSAISEDAPSATMVALLYVQDRDSGANGEVHCSLDGGVPFRLEKSFDDYYRVVTARELDREHVSEYNLTVWAADGGSPSLQSSAVLALQVLDVNDNAPVFTQERYSARLAENNAAGALVLRCIIVLVPLVHATVDVKDCGGEENYIQLMLDGVAQGSVLEPVLHNIFIDDLEVGVECTVNKFAGDTKVDGSVDLLEGREGLQRDLDRLDPCGETNCMRSKKAKSRILPLGLNSPMQHYKLGKE</sequence>